<dbReference type="EMBL" id="JACGWK010001830">
    <property type="protein sequence ID" value="KAL0282282.1"/>
    <property type="molecule type" value="Genomic_DNA"/>
</dbReference>
<feature type="region of interest" description="Disordered" evidence="1">
    <location>
        <begin position="81"/>
        <end position="102"/>
    </location>
</feature>
<protein>
    <submittedName>
        <fullName evidence="2">Uncharacterized protein</fullName>
    </submittedName>
</protein>
<reference evidence="2" key="2">
    <citation type="journal article" date="2024" name="Plant">
        <title>Genomic evolution and insights into agronomic trait innovations of Sesamum species.</title>
        <authorList>
            <person name="Miao H."/>
            <person name="Wang L."/>
            <person name="Qu L."/>
            <person name="Liu H."/>
            <person name="Sun Y."/>
            <person name="Le M."/>
            <person name="Wang Q."/>
            <person name="Wei S."/>
            <person name="Zheng Y."/>
            <person name="Lin W."/>
            <person name="Duan Y."/>
            <person name="Cao H."/>
            <person name="Xiong S."/>
            <person name="Wang X."/>
            <person name="Wei L."/>
            <person name="Li C."/>
            <person name="Ma Q."/>
            <person name="Ju M."/>
            <person name="Zhao R."/>
            <person name="Li G."/>
            <person name="Mu C."/>
            <person name="Tian Q."/>
            <person name="Mei H."/>
            <person name="Zhang T."/>
            <person name="Gao T."/>
            <person name="Zhang H."/>
        </authorList>
    </citation>
    <scope>NUCLEOTIDE SEQUENCE</scope>
    <source>
        <strain evidence="2">G01</strain>
    </source>
</reference>
<organism evidence="2">
    <name type="scientific">Sesamum angustifolium</name>
    <dbReference type="NCBI Taxonomy" id="2727405"/>
    <lineage>
        <taxon>Eukaryota</taxon>
        <taxon>Viridiplantae</taxon>
        <taxon>Streptophyta</taxon>
        <taxon>Embryophyta</taxon>
        <taxon>Tracheophyta</taxon>
        <taxon>Spermatophyta</taxon>
        <taxon>Magnoliopsida</taxon>
        <taxon>eudicotyledons</taxon>
        <taxon>Gunneridae</taxon>
        <taxon>Pentapetalae</taxon>
        <taxon>asterids</taxon>
        <taxon>lamiids</taxon>
        <taxon>Lamiales</taxon>
        <taxon>Pedaliaceae</taxon>
        <taxon>Sesamum</taxon>
    </lineage>
</organism>
<dbReference type="AlphaFoldDB" id="A0AAW2IIZ5"/>
<sequence length="102" mass="10983">METTCNTQALQIVLGTSLVPASGEMVPGSPNYPLIEPPRHSTSLATYLEGLPPRGFHAQQMIITAISEQMVKLVPTPSVTPLEVDVPKEKGERISPALHPRS</sequence>
<gene>
    <name evidence="2" type="ORF">Sangu_2958600</name>
</gene>
<reference evidence="2" key="1">
    <citation type="submission" date="2020-06" db="EMBL/GenBank/DDBJ databases">
        <authorList>
            <person name="Li T."/>
            <person name="Hu X."/>
            <person name="Zhang T."/>
            <person name="Song X."/>
            <person name="Zhang H."/>
            <person name="Dai N."/>
            <person name="Sheng W."/>
            <person name="Hou X."/>
            <person name="Wei L."/>
        </authorList>
    </citation>
    <scope>NUCLEOTIDE SEQUENCE</scope>
    <source>
        <strain evidence="2">G01</strain>
        <tissue evidence="2">Leaf</tissue>
    </source>
</reference>
<evidence type="ECO:0000256" key="1">
    <source>
        <dbReference type="SAM" id="MobiDB-lite"/>
    </source>
</evidence>
<accession>A0AAW2IIZ5</accession>
<comment type="caution">
    <text evidence="2">The sequence shown here is derived from an EMBL/GenBank/DDBJ whole genome shotgun (WGS) entry which is preliminary data.</text>
</comment>
<evidence type="ECO:0000313" key="2">
    <source>
        <dbReference type="EMBL" id="KAL0282282.1"/>
    </source>
</evidence>
<proteinExistence type="predicted"/>
<name>A0AAW2IIZ5_9LAMI</name>